<keyword evidence="1" id="KW-0472">Membrane</keyword>
<feature type="transmembrane region" description="Helical" evidence="1">
    <location>
        <begin position="54"/>
        <end position="72"/>
    </location>
</feature>
<sequence length="175" mass="20178">MTETGDISNSEPTDTFALVSGFYGPGSLAAWYLMNLMIVYSWRFDRQSRGRISINFLAALLYPLVAAGHFLIQIQNFPDDKEQQLIQYLYNFDNVEKQCLDLHVDRDKSVEQEDTYLRILAIATALKVVDVFYCWGTWLFIYLFVYCRNRRGTTAGRQAWPATVVTGAGFFSYNF</sequence>
<evidence type="ECO:0000313" key="2">
    <source>
        <dbReference type="EMBL" id="KAF7543092.1"/>
    </source>
</evidence>
<accession>A0A9P5H4S8</accession>
<organism evidence="2 3">
    <name type="scientific">Cylindrodendrum hubeiense</name>
    <dbReference type="NCBI Taxonomy" id="595255"/>
    <lineage>
        <taxon>Eukaryota</taxon>
        <taxon>Fungi</taxon>
        <taxon>Dikarya</taxon>
        <taxon>Ascomycota</taxon>
        <taxon>Pezizomycotina</taxon>
        <taxon>Sordariomycetes</taxon>
        <taxon>Hypocreomycetidae</taxon>
        <taxon>Hypocreales</taxon>
        <taxon>Nectriaceae</taxon>
        <taxon>Cylindrodendrum</taxon>
    </lineage>
</organism>
<proteinExistence type="predicted"/>
<dbReference type="Proteomes" id="UP000722485">
    <property type="component" value="Unassembled WGS sequence"/>
</dbReference>
<dbReference type="OrthoDB" id="3552356at2759"/>
<gene>
    <name evidence="2" type="ORF">G7Z17_g11018</name>
</gene>
<keyword evidence="1" id="KW-1133">Transmembrane helix</keyword>
<reference evidence="2" key="1">
    <citation type="submission" date="2020-03" db="EMBL/GenBank/DDBJ databases">
        <title>Draft Genome Sequence of Cylindrodendrum hubeiense.</title>
        <authorList>
            <person name="Buettner E."/>
            <person name="Kellner H."/>
        </authorList>
    </citation>
    <scope>NUCLEOTIDE SEQUENCE</scope>
    <source>
        <strain evidence="2">IHI 201604</strain>
    </source>
</reference>
<protein>
    <submittedName>
        <fullName evidence="2">Uncharacterized protein</fullName>
    </submittedName>
</protein>
<keyword evidence="1" id="KW-0812">Transmembrane</keyword>
<feature type="transmembrane region" description="Helical" evidence="1">
    <location>
        <begin position="22"/>
        <end position="42"/>
    </location>
</feature>
<evidence type="ECO:0000313" key="3">
    <source>
        <dbReference type="Proteomes" id="UP000722485"/>
    </source>
</evidence>
<evidence type="ECO:0000256" key="1">
    <source>
        <dbReference type="SAM" id="Phobius"/>
    </source>
</evidence>
<keyword evidence="3" id="KW-1185">Reference proteome</keyword>
<dbReference type="EMBL" id="JAANBB010000391">
    <property type="protein sequence ID" value="KAF7543092.1"/>
    <property type="molecule type" value="Genomic_DNA"/>
</dbReference>
<comment type="caution">
    <text evidence="2">The sequence shown here is derived from an EMBL/GenBank/DDBJ whole genome shotgun (WGS) entry which is preliminary data.</text>
</comment>
<dbReference type="AlphaFoldDB" id="A0A9P5H4S8"/>
<feature type="transmembrane region" description="Helical" evidence="1">
    <location>
        <begin position="119"/>
        <end position="145"/>
    </location>
</feature>
<name>A0A9P5H4S8_9HYPO</name>